<dbReference type="Pfam" id="PF07524">
    <property type="entry name" value="Bromo_TP"/>
    <property type="match status" value="1"/>
</dbReference>
<comment type="subcellular location">
    <subcellularLocation>
        <location evidence="1">Nucleus</location>
    </subcellularLocation>
</comment>
<dbReference type="Proteomes" id="UP000887577">
    <property type="component" value="Unplaced"/>
</dbReference>
<feature type="coiled-coil region" evidence="5">
    <location>
        <begin position="217"/>
        <end position="248"/>
    </location>
</feature>
<keyword evidence="5" id="KW-0175">Coiled coil</keyword>
<dbReference type="InterPro" id="IPR006565">
    <property type="entry name" value="BTP"/>
</dbReference>
<evidence type="ECO:0000256" key="1">
    <source>
        <dbReference type="ARBA" id="ARBA00004123"/>
    </source>
</evidence>
<feature type="region of interest" description="Disordered" evidence="6">
    <location>
        <begin position="309"/>
        <end position="448"/>
    </location>
</feature>
<evidence type="ECO:0000256" key="5">
    <source>
        <dbReference type="SAM" id="Coils"/>
    </source>
</evidence>
<dbReference type="WBParaSite" id="PSU_v2.g17384.t1">
    <property type="protein sequence ID" value="PSU_v2.g17384.t1"/>
    <property type="gene ID" value="PSU_v2.g17384"/>
</dbReference>
<reference evidence="9" key="1">
    <citation type="submission" date="2022-11" db="UniProtKB">
        <authorList>
            <consortium name="WormBaseParasite"/>
        </authorList>
    </citation>
    <scope>IDENTIFICATION</scope>
</reference>
<keyword evidence="3" id="KW-0804">Transcription</keyword>
<dbReference type="GO" id="GO:0046982">
    <property type="term" value="F:protein heterodimerization activity"/>
    <property type="evidence" value="ECO:0007669"/>
    <property type="project" value="InterPro"/>
</dbReference>
<accession>A0A914YJ91</accession>
<sequence>MVSADNFTYATIQRSVLDLAKNYGFTHCDTSAIECLTSAVYHYMQQVCKDTKFSTELAGRSAACSSDVLLAIKNNRLDVETLNQYMIWNEPIKTSTELPQYPVNLPERPESPFSDAELKEREEKDIPKFAPSIRIKPKVKKPLEEPVKEEDEEENFDELTLAAMRICSSIKPITHAAKNVDEFDKLTFVLSESLPSFDHYCSKYENEIDFLGNSLAAQEAAAATAAVKEQIRQEEEAHRQKILEQEKLQYQQPQYYQQPEEPMIDFEDARQQKMVEFSKQFIPEMSKPEIAKEEPSRMQSPSISTLAEDLYVSPSPSPPPEIKSSYSQEPPSVKPIPEKIISESLPPITVVPTPLINDLNQNTDIKNVEKEKHRKKHKHHKEKRREKKEKEERKKDEERQHEEEKKSKKDKHKDKKKEKRKDREKDKGKNHEKTKDRKILKNFTIFFF</sequence>
<dbReference type="GO" id="GO:0005634">
    <property type="term" value="C:nucleus"/>
    <property type="evidence" value="ECO:0007669"/>
    <property type="project" value="UniProtKB-SubCell"/>
</dbReference>
<evidence type="ECO:0000256" key="3">
    <source>
        <dbReference type="ARBA" id="ARBA00023163"/>
    </source>
</evidence>
<feature type="compositionally biased region" description="Basic and acidic residues" evidence="6">
    <location>
        <begin position="388"/>
        <end position="407"/>
    </location>
</feature>
<dbReference type="SUPFAM" id="SSF47113">
    <property type="entry name" value="Histone-fold"/>
    <property type="match status" value="1"/>
</dbReference>
<evidence type="ECO:0000256" key="6">
    <source>
        <dbReference type="SAM" id="MobiDB-lite"/>
    </source>
</evidence>
<dbReference type="AlphaFoldDB" id="A0A914YJ91"/>
<organism evidence="8 9">
    <name type="scientific">Panagrolaimus superbus</name>
    <dbReference type="NCBI Taxonomy" id="310955"/>
    <lineage>
        <taxon>Eukaryota</taxon>
        <taxon>Metazoa</taxon>
        <taxon>Ecdysozoa</taxon>
        <taxon>Nematoda</taxon>
        <taxon>Chromadorea</taxon>
        <taxon>Rhabditida</taxon>
        <taxon>Tylenchina</taxon>
        <taxon>Panagrolaimomorpha</taxon>
        <taxon>Panagrolaimoidea</taxon>
        <taxon>Panagrolaimidae</taxon>
        <taxon>Panagrolaimus</taxon>
    </lineage>
</organism>
<name>A0A914YJ91_9BILA</name>
<dbReference type="InterPro" id="IPR009072">
    <property type="entry name" value="Histone-fold"/>
</dbReference>
<feature type="domain" description="Bromodomain associated" evidence="7">
    <location>
        <begin position="13"/>
        <end position="79"/>
    </location>
</feature>
<evidence type="ECO:0000313" key="9">
    <source>
        <dbReference type="WBParaSite" id="PSU_v2.g17384.t1"/>
    </source>
</evidence>
<dbReference type="Gene3D" id="1.10.20.10">
    <property type="entry name" value="Histone, subunit A"/>
    <property type="match status" value="1"/>
</dbReference>
<keyword evidence="4" id="KW-0539">Nucleus</keyword>
<feature type="compositionally biased region" description="Basic residues" evidence="6">
    <location>
        <begin position="372"/>
        <end position="387"/>
    </location>
</feature>
<proteinExistence type="predicted"/>
<protein>
    <submittedName>
        <fullName evidence="9">Bromodomain associated domain-containing protein</fullName>
    </submittedName>
</protein>
<keyword evidence="8" id="KW-1185">Reference proteome</keyword>
<dbReference type="CDD" id="cd00076">
    <property type="entry name" value="HFD_SF"/>
    <property type="match status" value="1"/>
</dbReference>
<evidence type="ECO:0000313" key="8">
    <source>
        <dbReference type="Proteomes" id="UP000887577"/>
    </source>
</evidence>
<feature type="compositionally biased region" description="Basic residues" evidence="6">
    <location>
        <begin position="408"/>
        <end position="420"/>
    </location>
</feature>
<evidence type="ECO:0000256" key="4">
    <source>
        <dbReference type="ARBA" id="ARBA00023242"/>
    </source>
</evidence>
<evidence type="ECO:0000256" key="2">
    <source>
        <dbReference type="ARBA" id="ARBA00023015"/>
    </source>
</evidence>
<keyword evidence="2" id="KW-0805">Transcription regulation</keyword>
<feature type="compositionally biased region" description="Basic and acidic residues" evidence="6">
    <location>
        <begin position="421"/>
        <end position="439"/>
    </location>
</feature>
<evidence type="ECO:0000259" key="7">
    <source>
        <dbReference type="Pfam" id="PF07524"/>
    </source>
</evidence>